<dbReference type="RefSeq" id="WP_060587980.1">
    <property type="nucleotide sequence ID" value="NZ_CP013067.1"/>
</dbReference>
<dbReference type="Proteomes" id="UP000058114">
    <property type="component" value="Chromosome"/>
</dbReference>
<reference evidence="2" key="1">
    <citation type="submission" date="2015-10" db="EMBL/GenBank/DDBJ databases">
        <title>Complete Genome Sequence of Aeromonas schubertii strain WL1483.</title>
        <authorList>
            <person name="Liu L."/>
        </authorList>
    </citation>
    <scope>NUCLEOTIDE SEQUENCE [LARGE SCALE GENOMIC DNA]</scope>
    <source>
        <strain evidence="2">WL1483</strain>
    </source>
</reference>
<accession>A0A0S2SD30</accession>
<gene>
    <name evidence="1" type="ORF">WL1483_210</name>
</gene>
<dbReference type="AlphaFoldDB" id="A0A0S2SD30"/>
<evidence type="ECO:0000313" key="2">
    <source>
        <dbReference type="Proteomes" id="UP000058114"/>
    </source>
</evidence>
<dbReference type="KEGG" id="asr:WL1483_210"/>
<protein>
    <submittedName>
        <fullName evidence="1">Uncharacterized protein</fullName>
    </submittedName>
</protein>
<name>A0A0S2SD30_9GAMM</name>
<organism evidence="1 2">
    <name type="scientific">Aeromonas schubertii</name>
    <dbReference type="NCBI Taxonomy" id="652"/>
    <lineage>
        <taxon>Bacteria</taxon>
        <taxon>Pseudomonadati</taxon>
        <taxon>Pseudomonadota</taxon>
        <taxon>Gammaproteobacteria</taxon>
        <taxon>Aeromonadales</taxon>
        <taxon>Aeromonadaceae</taxon>
        <taxon>Aeromonas</taxon>
    </lineage>
</organism>
<dbReference type="EMBL" id="CP013067">
    <property type="protein sequence ID" value="ALP39629.1"/>
    <property type="molecule type" value="Genomic_DNA"/>
</dbReference>
<sequence>MAISKEQWQAIAAELKKGWVQVDFKLDGHAIHVTRERKSESTTCLGVYIDGFMKGIWCKELSDIDPSDEFMNKVVKQVYFHKFRARYTKKALEEQAKFKRKWGAKEAKDIWGDNPEKAGHTYLFPYFGSSTVLVRQFKKIEGLELVSELKEVAA</sequence>
<dbReference type="PATRIC" id="fig|652.5.peg.4240"/>
<evidence type="ECO:0000313" key="1">
    <source>
        <dbReference type="EMBL" id="ALP39629.1"/>
    </source>
</evidence>
<proteinExistence type="predicted"/>
<reference evidence="1 2" key="2">
    <citation type="journal article" date="2016" name="Genome Announc.">
        <title>Complete Genome Sequence of the Highly Virulent Aeromonas schubertii Strain WL1483, Isolated from Diseased Snakehead Fish (Channa argus) in China.</title>
        <authorList>
            <person name="Liu L."/>
            <person name="Li N."/>
            <person name="Zhang D."/>
            <person name="Fu X."/>
            <person name="Shi C."/>
            <person name="Lin Q."/>
            <person name="Hao G."/>
        </authorList>
    </citation>
    <scope>NUCLEOTIDE SEQUENCE [LARGE SCALE GENOMIC DNA]</scope>
    <source>
        <strain evidence="1 2">WL1483</strain>
    </source>
</reference>